<reference evidence="2" key="1">
    <citation type="submission" date="2020-09" db="EMBL/GenBank/DDBJ databases">
        <title>A novel bacterium of genus Mangrovicoccus, isolated from South China Sea.</title>
        <authorList>
            <person name="Huang H."/>
            <person name="Mo K."/>
            <person name="Hu Y."/>
        </authorList>
    </citation>
    <scope>NUCLEOTIDE SEQUENCE</scope>
    <source>
        <strain evidence="2">HB182678</strain>
    </source>
</reference>
<accession>A0A8J6Z708</accession>
<dbReference type="Gene3D" id="3.30.750.24">
    <property type="entry name" value="STAS domain"/>
    <property type="match status" value="1"/>
</dbReference>
<evidence type="ECO:0000259" key="1">
    <source>
        <dbReference type="PROSITE" id="PS50801"/>
    </source>
</evidence>
<gene>
    <name evidence="2" type="ORF">ICN82_12810</name>
</gene>
<dbReference type="InterPro" id="IPR058548">
    <property type="entry name" value="MlaB-like_STAS"/>
</dbReference>
<dbReference type="InterPro" id="IPR002645">
    <property type="entry name" value="STAS_dom"/>
</dbReference>
<dbReference type="InterPro" id="IPR036513">
    <property type="entry name" value="STAS_dom_sf"/>
</dbReference>
<dbReference type="SUPFAM" id="SSF52091">
    <property type="entry name" value="SpoIIaa-like"/>
    <property type="match status" value="1"/>
</dbReference>
<proteinExistence type="predicted"/>
<evidence type="ECO:0000313" key="2">
    <source>
        <dbReference type="EMBL" id="MBE3639084.1"/>
    </source>
</evidence>
<keyword evidence="3" id="KW-1185">Reference proteome</keyword>
<organism evidence="2 3">
    <name type="scientific">Mangrovicoccus algicola</name>
    <dbReference type="NCBI Taxonomy" id="2771008"/>
    <lineage>
        <taxon>Bacteria</taxon>
        <taxon>Pseudomonadati</taxon>
        <taxon>Pseudomonadota</taxon>
        <taxon>Alphaproteobacteria</taxon>
        <taxon>Rhodobacterales</taxon>
        <taxon>Paracoccaceae</taxon>
        <taxon>Mangrovicoccus</taxon>
    </lineage>
</organism>
<evidence type="ECO:0000313" key="3">
    <source>
        <dbReference type="Proteomes" id="UP000609121"/>
    </source>
</evidence>
<dbReference type="Pfam" id="PF13466">
    <property type="entry name" value="STAS_2"/>
    <property type="match status" value="1"/>
</dbReference>
<dbReference type="EMBL" id="JACVXA010000038">
    <property type="protein sequence ID" value="MBE3639084.1"/>
    <property type="molecule type" value="Genomic_DNA"/>
</dbReference>
<dbReference type="Proteomes" id="UP000609121">
    <property type="component" value="Unassembled WGS sequence"/>
</dbReference>
<sequence length="93" mass="10186">MTREIALPARIDHPAVEALYAEVKEARGEDLALDASQVSHLGASGLQLLIAAANSWTRDGHILSLRDPSEKFSEHLQMLGLELSYFSKAEAEQ</sequence>
<protein>
    <submittedName>
        <fullName evidence="2">STAS domain-containing protein</fullName>
    </submittedName>
</protein>
<dbReference type="PROSITE" id="PS50801">
    <property type="entry name" value="STAS"/>
    <property type="match status" value="1"/>
</dbReference>
<dbReference type="RefSeq" id="WP_193183384.1">
    <property type="nucleotide sequence ID" value="NZ_JACVXA010000038.1"/>
</dbReference>
<comment type="caution">
    <text evidence="2">The sequence shown here is derived from an EMBL/GenBank/DDBJ whole genome shotgun (WGS) entry which is preliminary data.</text>
</comment>
<feature type="domain" description="STAS" evidence="1">
    <location>
        <begin position="1"/>
        <end position="93"/>
    </location>
</feature>
<name>A0A8J6Z708_9RHOB</name>
<dbReference type="AlphaFoldDB" id="A0A8J6Z708"/>